<protein>
    <submittedName>
        <fullName evidence="3">Nucleotide-binding universal stress protein, UspA family</fullName>
    </submittedName>
</protein>
<dbReference type="SUPFAM" id="SSF52402">
    <property type="entry name" value="Adenine nucleotide alpha hydrolases-like"/>
    <property type="match status" value="2"/>
</dbReference>
<dbReference type="PANTHER" id="PTHR31964">
    <property type="entry name" value="ADENINE NUCLEOTIDE ALPHA HYDROLASES-LIKE SUPERFAMILY PROTEIN"/>
    <property type="match status" value="1"/>
</dbReference>
<dbReference type="Proteomes" id="UP000192840">
    <property type="component" value="Unassembled WGS sequence"/>
</dbReference>
<dbReference type="PRINTS" id="PR01438">
    <property type="entry name" value="UNVRSLSTRESS"/>
</dbReference>
<dbReference type="RefSeq" id="WP_036016856.1">
    <property type="nucleotide sequence ID" value="NZ_FWYC01000025.1"/>
</dbReference>
<sequence>MSAPVSATGRGAVVAGFDGSPQARQAVLWAAREAANRQRELVVVNAIRGAYPELTVNPGAVALPDAVTEEAPRKRAEHELAVVVEECARVAPDTDVRPHVVYGHPTEVLSRVAEEAVLLVVGPVGTTGLTRALLGSVAADLVHTTTTPVVVARDETIDEGQVVVGVDGSDVSASAIDFSFDFAIRHGCDLLAVHAVTDRAMDLATATAQRREIRDHADTVLAATLAGHGERYPDVKVTRTVSFDSPAQALLNQATNAVLLVVGSHGRGAVRRALLGSVSHALVYHAPCSVAVLRRGQEKGERL</sequence>
<dbReference type="InterPro" id="IPR006016">
    <property type="entry name" value="UspA"/>
</dbReference>
<dbReference type="Gene3D" id="3.40.50.620">
    <property type="entry name" value="HUPs"/>
    <property type="match status" value="2"/>
</dbReference>
<organism evidence="3 4">
    <name type="scientific">Lentzea albidocapillata</name>
    <dbReference type="NCBI Taxonomy" id="40571"/>
    <lineage>
        <taxon>Bacteria</taxon>
        <taxon>Bacillati</taxon>
        <taxon>Actinomycetota</taxon>
        <taxon>Actinomycetes</taxon>
        <taxon>Pseudonocardiales</taxon>
        <taxon>Pseudonocardiaceae</taxon>
        <taxon>Lentzea</taxon>
    </lineage>
</organism>
<dbReference type="InterPro" id="IPR006015">
    <property type="entry name" value="Universal_stress_UspA"/>
</dbReference>
<dbReference type="InterPro" id="IPR014729">
    <property type="entry name" value="Rossmann-like_a/b/a_fold"/>
</dbReference>
<comment type="similarity">
    <text evidence="1">Belongs to the universal stress protein A family.</text>
</comment>
<evidence type="ECO:0000313" key="4">
    <source>
        <dbReference type="Proteomes" id="UP000192840"/>
    </source>
</evidence>
<dbReference type="eggNOG" id="COG0589">
    <property type="taxonomic scope" value="Bacteria"/>
</dbReference>
<proteinExistence type="inferred from homology"/>
<dbReference type="PANTHER" id="PTHR31964:SF113">
    <property type="entry name" value="USPA DOMAIN-CONTAINING PROTEIN"/>
    <property type="match status" value="1"/>
</dbReference>
<evidence type="ECO:0000313" key="3">
    <source>
        <dbReference type="EMBL" id="SMD25235.1"/>
    </source>
</evidence>
<dbReference type="Pfam" id="PF00582">
    <property type="entry name" value="Usp"/>
    <property type="match status" value="2"/>
</dbReference>
<feature type="domain" description="UspA" evidence="2">
    <location>
        <begin position="13"/>
        <end position="153"/>
    </location>
</feature>
<gene>
    <name evidence="3" type="ORF">SAMN05660733_08072</name>
</gene>
<dbReference type="EMBL" id="FWYC01000025">
    <property type="protein sequence ID" value="SMD25235.1"/>
    <property type="molecule type" value="Genomic_DNA"/>
</dbReference>
<name>A0A1W2FTI7_9PSEU</name>
<evidence type="ECO:0000259" key="2">
    <source>
        <dbReference type="Pfam" id="PF00582"/>
    </source>
</evidence>
<evidence type="ECO:0000256" key="1">
    <source>
        <dbReference type="ARBA" id="ARBA00008791"/>
    </source>
</evidence>
<reference evidence="4" key="1">
    <citation type="submission" date="2017-04" db="EMBL/GenBank/DDBJ databases">
        <authorList>
            <person name="Varghese N."/>
            <person name="Submissions S."/>
        </authorList>
    </citation>
    <scope>NUCLEOTIDE SEQUENCE [LARGE SCALE GENOMIC DNA]</scope>
    <source>
        <strain evidence="4">DSM 44073</strain>
    </source>
</reference>
<dbReference type="AlphaFoldDB" id="A0A1W2FTI7"/>
<keyword evidence="4" id="KW-1185">Reference proteome</keyword>
<dbReference type="STRING" id="40571.SAMN05660733_08072"/>
<feature type="domain" description="UspA" evidence="2">
    <location>
        <begin position="162"/>
        <end position="294"/>
    </location>
</feature>
<accession>A0A1W2FTI7</accession>